<keyword evidence="3" id="KW-1185">Reference proteome</keyword>
<dbReference type="RefSeq" id="WP_095416454.1">
    <property type="nucleotide sequence ID" value="NZ_CP018477.1"/>
</dbReference>
<dbReference type="OrthoDB" id="251120at2"/>
<keyword evidence="1" id="KW-0472">Membrane</keyword>
<evidence type="ECO:0000313" key="2">
    <source>
        <dbReference type="EMBL" id="ASV76729.1"/>
    </source>
</evidence>
<feature type="transmembrane region" description="Helical" evidence="1">
    <location>
        <begin position="179"/>
        <end position="199"/>
    </location>
</feature>
<organism evidence="2 3">
    <name type="scientific">Thermogutta terrifontis</name>
    <dbReference type="NCBI Taxonomy" id="1331910"/>
    <lineage>
        <taxon>Bacteria</taxon>
        <taxon>Pseudomonadati</taxon>
        <taxon>Planctomycetota</taxon>
        <taxon>Planctomycetia</taxon>
        <taxon>Pirellulales</taxon>
        <taxon>Thermoguttaceae</taxon>
        <taxon>Thermogutta</taxon>
    </lineage>
</organism>
<dbReference type="Proteomes" id="UP000215086">
    <property type="component" value="Chromosome"/>
</dbReference>
<reference evidence="2 3" key="1">
    <citation type="journal article" name="Front. Microbiol.">
        <title>Sugar Metabolism of the First Thermophilic Planctomycete Thermogutta terrifontis: Comparative Genomic and Transcriptomic Approaches.</title>
        <authorList>
            <person name="Elcheninov A.G."/>
            <person name="Menzel P."/>
            <person name="Gudbergsdottir S.R."/>
            <person name="Slesarev A.I."/>
            <person name="Kadnikov V.V."/>
            <person name="Krogh A."/>
            <person name="Bonch-Osmolovskaya E.A."/>
            <person name="Peng X."/>
            <person name="Kublanov I.V."/>
        </authorList>
    </citation>
    <scope>NUCLEOTIDE SEQUENCE [LARGE SCALE GENOMIC DNA]</scope>
    <source>
        <strain evidence="2 3">R1</strain>
    </source>
</reference>
<dbReference type="KEGG" id="ttf:THTE_4128"/>
<evidence type="ECO:0000313" key="3">
    <source>
        <dbReference type="Proteomes" id="UP000215086"/>
    </source>
</evidence>
<protein>
    <recommendedName>
        <fullName evidence="4">DUF2029 domain-containing protein</fullName>
    </recommendedName>
</protein>
<feature type="transmembrane region" description="Helical" evidence="1">
    <location>
        <begin position="475"/>
        <end position="492"/>
    </location>
</feature>
<dbReference type="AlphaFoldDB" id="A0A286RL82"/>
<feature type="transmembrane region" description="Helical" evidence="1">
    <location>
        <begin position="211"/>
        <end position="230"/>
    </location>
</feature>
<name>A0A286RL82_9BACT</name>
<evidence type="ECO:0008006" key="4">
    <source>
        <dbReference type="Google" id="ProtNLM"/>
    </source>
</evidence>
<feature type="transmembrane region" description="Helical" evidence="1">
    <location>
        <begin position="445"/>
        <end position="463"/>
    </location>
</feature>
<proteinExistence type="predicted"/>
<feature type="transmembrane region" description="Helical" evidence="1">
    <location>
        <begin position="412"/>
        <end position="430"/>
    </location>
</feature>
<gene>
    <name evidence="2" type="ORF">THTE_4128</name>
</gene>
<feature type="transmembrane region" description="Helical" evidence="1">
    <location>
        <begin position="20"/>
        <end position="40"/>
    </location>
</feature>
<feature type="transmembrane region" description="Helical" evidence="1">
    <location>
        <begin position="262"/>
        <end position="295"/>
    </location>
</feature>
<accession>A0A286RL82</accession>
<feature type="transmembrane region" description="Helical" evidence="1">
    <location>
        <begin position="152"/>
        <end position="173"/>
    </location>
</feature>
<dbReference type="EMBL" id="CP018477">
    <property type="protein sequence ID" value="ASV76729.1"/>
    <property type="molecule type" value="Genomic_DNA"/>
</dbReference>
<feature type="transmembrane region" description="Helical" evidence="1">
    <location>
        <begin position="301"/>
        <end position="322"/>
    </location>
</feature>
<keyword evidence="1" id="KW-0812">Transmembrane</keyword>
<evidence type="ECO:0000256" key="1">
    <source>
        <dbReference type="SAM" id="Phobius"/>
    </source>
</evidence>
<sequence length="512" mass="58540">MNFEQKTDCVSSFDVRSGCTILMVLAAGIMLGRIFAVDSVDVYQLERQRLNEIPRRLEERRAELQQRGVSPEKIERELERVERALREAAVLRRPFLSANDRSRWCTVRALVEPDMRVPGAPYAIDRVIQERLWDTIDMVKHNGHLYSSKPPLFATLVAAEYWVLYHGFGLTLADYPYPVAWIVLITFNWLPMLVYFWSIQRLVERITSNPWVQLFVTGSACFATFVTTFVNTLNNHLPGAVCAAVAVELAARIIADGQRRWWLFALLGLVMALGVTFELPSLILWLLLLVIIARFVFKPVLLWYLVGSAVVFAAFFYTNWLAHGTISPPYAHRSGEPGENWYDYEYEVRGRKIDSYWRNPVGIDKGEASAWVYAFHVLVGHHGIFSLTPLWLLTIAGCWWGLRSSRGPEQKLILLAIVLASVICVAFYILRPQPDRSYGGMTCCFRWVLWLAPLWLYGMVPALERLASTRLGRGLALLLAAASAMSAAYPTWNPWTHPWLYQWLESAGWISY</sequence>
<keyword evidence="1" id="KW-1133">Transmembrane helix</keyword>